<proteinExistence type="predicted"/>
<dbReference type="CDD" id="cd02440">
    <property type="entry name" value="AdoMet_MTases"/>
    <property type="match status" value="1"/>
</dbReference>
<organism evidence="1 2">
    <name type="scientific">Thalassococcus halodurans</name>
    <dbReference type="NCBI Taxonomy" id="373675"/>
    <lineage>
        <taxon>Bacteria</taxon>
        <taxon>Pseudomonadati</taxon>
        <taxon>Pseudomonadota</taxon>
        <taxon>Alphaproteobacteria</taxon>
        <taxon>Rhodobacterales</taxon>
        <taxon>Roseobacteraceae</taxon>
        <taxon>Thalassococcus</taxon>
    </lineage>
</organism>
<gene>
    <name evidence="1" type="ORF">SAMN04488045_1842</name>
</gene>
<dbReference type="Pfam" id="PF13489">
    <property type="entry name" value="Methyltransf_23"/>
    <property type="match status" value="1"/>
</dbReference>
<dbReference type="AlphaFoldDB" id="A0A1H5XET9"/>
<dbReference type="PANTHER" id="PTHR43861">
    <property type="entry name" value="TRANS-ACONITATE 2-METHYLTRANSFERASE-RELATED"/>
    <property type="match status" value="1"/>
</dbReference>
<dbReference type="GO" id="GO:0008168">
    <property type="term" value="F:methyltransferase activity"/>
    <property type="evidence" value="ECO:0007669"/>
    <property type="project" value="UniProtKB-KW"/>
</dbReference>
<dbReference type="SUPFAM" id="SSF53335">
    <property type="entry name" value="S-adenosyl-L-methionine-dependent methyltransferases"/>
    <property type="match status" value="1"/>
</dbReference>
<evidence type="ECO:0000313" key="1">
    <source>
        <dbReference type="EMBL" id="SEG09940.1"/>
    </source>
</evidence>
<dbReference type="Proteomes" id="UP000236752">
    <property type="component" value="Unassembled WGS sequence"/>
</dbReference>
<dbReference type="EMBL" id="FNUZ01000002">
    <property type="protein sequence ID" value="SEG09940.1"/>
    <property type="molecule type" value="Genomic_DNA"/>
</dbReference>
<accession>A0A1H5XET9</accession>
<evidence type="ECO:0000313" key="2">
    <source>
        <dbReference type="Proteomes" id="UP000236752"/>
    </source>
</evidence>
<dbReference type="GO" id="GO:0032259">
    <property type="term" value="P:methylation"/>
    <property type="evidence" value="ECO:0007669"/>
    <property type="project" value="UniProtKB-KW"/>
</dbReference>
<keyword evidence="1" id="KW-0808">Transferase</keyword>
<name>A0A1H5XET9_9RHOB</name>
<keyword evidence="1" id="KW-0489">Methyltransferase</keyword>
<dbReference type="OrthoDB" id="7537532at2"/>
<keyword evidence="2" id="KW-1185">Reference proteome</keyword>
<reference evidence="1 2" key="1">
    <citation type="submission" date="2016-10" db="EMBL/GenBank/DDBJ databases">
        <authorList>
            <person name="de Groot N.N."/>
        </authorList>
    </citation>
    <scope>NUCLEOTIDE SEQUENCE [LARGE SCALE GENOMIC DNA]</scope>
    <source>
        <strain evidence="1 2">DSM 26915</strain>
    </source>
</reference>
<dbReference type="InterPro" id="IPR029063">
    <property type="entry name" value="SAM-dependent_MTases_sf"/>
</dbReference>
<protein>
    <submittedName>
        <fullName evidence="1">Methyltransferase domain-containing protein</fullName>
    </submittedName>
</protein>
<dbReference type="Gene3D" id="3.40.50.150">
    <property type="entry name" value="Vaccinia Virus protein VP39"/>
    <property type="match status" value="1"/>
</dbReference>
<dbReference type="RefSeq" id="WP_103910129.1">
    <property type="nucleotide sequence ID" value="NZ_FNUZ01000002.1"/>
</dbReference>
<sequence>MSESMKFSTDAKDIWEAPWPMDGLEALNNCPICGDSQRKNLYDGLVDNTFFCAPGKWSLWSCISCSVAYLDPRPSPATISLAYEKYYTHTKDNISQSSYEDLRKFRKLRRRLVNGYTNWRFGTKEENANALGVIIALLIPFVRKPIDNRYRNLPKRDKNGSRLLDLGCGNGTFLKTARNCGWDVVGVDPDPKAVREAQDNGFEVHHGSIDIFAGQKDLFDFICMSHVIEHLHDPIKTLADCHRILKPGGTIWIETPNIDSFGCQYFGINWRGLETPRHLVIQSSKSLAFSLKKSGFYAISWLRDKNVYRGMFKKSYEMSKDCSPNESLPLPIKFACRAYKAKYLGLFFVGRREFLIITARKPKT</sequence>